<gene>
    <name evidence="4" type="primary">gtfB</name>
    <name evidence="5" type="ORF">AT575_06935</name>
</gene>
<dbReference type="NCBIfam" id="TIGR02919">
    <property type="entry name" value="accessory Sec system glycosylation chaperone GtfB"/>
    <property type="match status" value="1"/>
</dbReference>
<protein>
    <recommendedName>
        <fullName evidence="4">UDP-N-acetylglucosamine--peptide N-acetylglucosaminyltransferase stabilizing protein GtfB</fullName>
    </recommendedName>
    <alternativeName>
        <fullName evidence="4">Glycosyltransferase stabilizing protein GtfB</fullName>
    </alternativeName>
</protein>
<keyword evidence="6" id="KW-1185">Reference proteome</keyword>
<evidence type="ECO:0000313" key="6">
    <source>
        <dbReference type="Proteomes" id="UP000235963"/>
    </source>
</evidence>
<sequence length="439" mass="50616">MLNIFDTYNQAAQDLHYSLVMSGYTHPTVILNENGFLPASVTTPYAYFMGDEDVEETRARFFNQIKAPNFWEIQSNNSNGEIVDHDIKRANIFYAEPTHKRLVRAVEWLDRSGKVRLVEFYNKNGRLYAQSVYNVNQEEVIKTYYDQEGKEKIVENFVTNDIILNEGGKIKIFKGKLEFVIYYLQKRGFDLDKIIYNSLALPFQVSINLDKPGHDILVWQEPFRGSIPGNMQAILNGTVNRSNQVIIPDPNDYQVFLDLNHGQHDKVDSLGYLYPLSAEKEWSAHALIFTNSDQIEQIENLATNLPDLQFHIGALTEMSPKLQAIGQRDNVSLYPNVSQTTIKDLWAHCAVYLDINHGNEILNANRLAFEHQMPIFAFNNTQHEKLYTLPENIFSPNQVTEMMVAMAKLKDQNHYKELVKRQLAFANHTSPERYKEVIG</sequence>
<comment type="caution">
    <text evidence="5">The sequence shown here is derived from an EMBL/GenBank/DDBJ whole genome shotgun (WGS) entry which is preliminary data.</text>
</comment>
<dbReference type="EMBL" id="LOCM01000027">
    <property type="protein sequence ID" value="PND47392.1"/>
    <property type="molecule type" value="Genomic_DNA"/>
</dbReference>
<evidence type="ECO:0000256" key="2">
    <source>
        <dbReference type="ARBA" id="ARBA00022475"/>
    </source>
</evidence>
<dbReference type="UniPathway" id="UPA00378"/>
<dbReference type="GO" id="GO:0031647">
    <property type="term" value="P:regulation of protein stability"/>
    <property type="evidence" value="ECO:0007669"/>
    <property type="project" value="UniProtKB-UniRule"/>
</dbReference>
<evidence type="ECO:0000256" key="1">
    <source>
        <dbReference type="ARBA" id="ARBA00004922"/>
    </source>
</evidence>
<keyword evidence="3 4" id="KW-0472">Membrane</keyword>
<comment type="pathway">
    <text evidence="1 4">Protein modification; protein glycosylation.</text>
</comment>
<comment type="similarity">
    <text evidence="4">Belongs to the GtfB family.</text>
</comment>
<evidence type="ECO:0000256" key="3">
    <source>
        <dbReference type="ARBA" id="ARBA00023136"/>
    </source>
</evidence>
<dbReference type="GO" id="GO:0005886">
    <property type="term" value="C:plasma membrane"/>
    <property type="evidence" value="ECO:0007669"/>
    <property type="project" value="UniProtKB-SubCell"/>
</dbReference>
<reference evidence="5 6" key="1">
    <citation type="submission" date="2015-12" db="EMBL/GenBank/DDBJ databases">
        <title>Streptococcus penaeicida sp. nov.</title>
        <authorList>
            <person name="Gomez-Gil B."/>
            <person name="Morales-Covarrubias M."/>
        </authorList>
    </citation>
    <scope>NUCLEOTIDE SEQUENCE [LARGE SCALE GENOMIC DNA]</scope>
    <source>
        <strain evidence="5 6">CAIM 1838</strain>
    </source>
</reference>
<name>A0A2N8LB63_9STRE</name>
<comment type="subunit">
    <text evidence="4">Forms a heterotetramer with 2 subunits each of GtfA and GtfB. Part of the accessory SecA2/SecY2 protein translocation apparatus.</text>
</comment>
<accession>A0A2N8LB63</accession>
<evidence type="ECO:0000313" key="5">
    <source>
        <dbReference type="EMBL" id="PND47392.1"/>
    </source>
</evidence>
<comment type="function">
    <text evidence="4">Required for polymorphic O-glycosylation of the serine-rich repeat protein in this bacteria. A stabilizing protein that is part of the accessory SecA2/SecY2 system specifically required to export serine-rich repeat cell wall proteins usually encoded upstream in the same operon. The GtfA-GtfB complex adds GlcNAc from UDP-GlcNAc to the substrate protein, attaching the first sugar residue. Stabilizes the glycosylation activity of GtfA. Has no N-acetylglucosaminyl transferase activity on its own.</text>
</comment>
<dbReference type="OrthoDB" id="2136618at2"/>
<dbReference type="HAMAP" id="MF_01473">
    <property type="entry name" value="GtfB"/>
    <property type="match status" value="1"/>
</dbReference>
<organism evidence="5 6">
    <name type="scientific">Streptococcus penaeicida</name>
    <dbReference type="NCBI Taxonomy" id="1765960"/>
    <lineage>
        <taxon>Bacteria</taxon>
        <taxon>Bacillati</taxon>
        <taxon>Bacillota</taxon>
        <taxon>Bacilli</taxon>
        <taxon>Lactobacillales</taxon>
        <taxon>Streptococcaceae</taxon>
        <taxon>Streptococcus</taxon>
    </lineage>
</organism>
<dbReference type="RefSeq" id="WP_102777744.1">
    <property type="nucleotide sequence ID" value="NZ_CBCSGP010000014.1"/>
</dbReference>
<evidence type="ECO:0000256" key="4">
    <source>
        <dbReference type="HAMAP-Rule" id="MF_01473"/>
    </source>
</evidence>
<proteinExistence type="inferred from homology"/>
<comment type="subcellular location">
    <subcellularLocation>
        <location evidence="4">Cell membrane</location>
        <topology evidence="4">Peripheral membrane protein</topology>
    </subcellularLocation>
</comment>
<keyword evidence="2 4" id="KW-1003">Cell membrane</keyword>
<dbReference type="AlphaFoldDB" id="A0A2N8LB63"/>
<dbReference type="GO" id="GO:0017122">
    <property type="term" value="C:protein N-acetylglucosaminyltransferase complex"/>
    <property type="evidence" value="ECO:0007669"/>
    <property type="project" value="UniProtKB-UniRule"/>
</dbReference>
<dbReference type="Proteomes" id="UP000235963">
    <property type="component" value="Unassembled WGS sequence"/>
</dbReference>
<dbReference type="InterPro" id="IPR014268">
    <property type="entry name" value="GtfB"/>
</dbReference>